<dbReference type="GO" id="GO:0009097">
    <property type="term" value="P:isoleucine biosynthetic process"/>
    <property type="evidence" value="ECO:0007669"/>
    <property type="project" value="TreeGrafter"/>
</dbReference>
<sequence>MVSGIPEPGYQGQSGRGGPEVAQATDVQFADVEAAARGLAGNAVRTPLVRNAVLDARLGGRVFLKCESLQHIGAFKFRGAFWALACLDDDVRSRGVVAWSSGNHAQGVAMAAQRFGVPTTIVMPHDAPALKRDRTRRFGAEVVGYDRATESREDIACAIANREGRAVVPPFDHPHVIAGQGTVGLEIVQQLTELGETPDQVVVPCGGGGLTAGVATAMKHLHPAARIYIAEPEGFDDTTRSLRSGQREKSVPGASSICDALLVETPGELTFVINHRLVAGGMAVGDEEVRAAMRFAFTELKLVLEPGGAIALAALLAGRLETKGACTVAVLSGGNADPGLFSEIVSAD</sequence>
<dbReference type="GO" id="GO:0006565">
    <property type="term" value="P:L-serine catabolic process"/>
    <property type="evidence" value="ECO:0007669"/>
    <property type="project" value="TreeGrafter"/>
</dbReference>
<gene>
    <name evidence="7" type="ORF">GTQ45_12425</name>
</gene>
<evidence type="ECO:0000256" key="4">
    <source>
        <dbReference type="ARBA" id="ARBA00023239"/>
    </source>
</evidence>
<dbReference type="CDD" id="cd01562">
    <property type="entry name" value="Thr-dehyd"/>
    <property type="match status" value="1"/>
</dbReference>
<dbReference type="PANTHER" id="PTHR48078">
    <property type="entry name" value="THREONINE DEHYDRATASE, MITOCHONDRIAL-RELATED"/>
    <property type="match status" value="1"/>
</dbReference>
<dbReference type="GO" id="GO:0004794">
    <property type="term" value="F:threonine deaminase activity"/>
    <property type="evidence" value="ECO:0007669"/>
    <property type="project" value="TreeGrafter"/>
</dbReference>
<keyword evidence="4" id="KW-0456">Lyase</keyword>
<evidence type="ECO:0000256" key="1">
    <source>
        <dbReference type="ARBA" id="ARBA00001933"/>
    </source>
</evidence>
<proteinExistence type="inferred from homology"/>
<reference evidence="7 8" key="1">
    <citation type="journal article" date="2016" name="Int. J. Syst. Evol. Microbiol.">
        <title>Pyruvatibacter mobilis gen. nov., sp. nov., a marine bacterium from the culture broth of Picochlorum sp. 122.</title>
        <authorList>
            <person name="Wang G."/>
            <person name="Tang M."/>
            <person name="Wu H."/>
            <person name="Dai S."/>
            <person name="Li T."/>
            <person name="Chen C."/>
            <person name="He H."/>
            <person name="Fan J."/>
            <person name="Xiang W."/>
            <person name="Li X."/>
        </authorList>
    </citation>
    <scope>NUCLEOTIDE SEQUENCE [LARGE SCALE GENOMIC DNA]</scope>
    <source>
        <strain evidence="7 8">GYP-11</strain>
    </source>
</reference>
<evidence type="ECO:0000313" key="8">
    <source>
        <dbReference type="Proteomes" id="UP000470384"/>
    </source>
</evidence>
<organism evidence="7 8">
    <name type="scientific">Pyruvatibacter mobilis</name>
    <dbReference type="NCBI Taxonomy" id="1712261"/>
    <lineage>
        <taxon>Bacteria</taxon>
        <taxon>Pseudomonadati</taxon>
        <taxon>Pseudomonadota</taxon>
        <taxon>Alphaproteobacteria</taxon>
        <taxon>Hyphomicrobiales</taxon>
        <taxon>Parvibaculaceae</taxon>
        <taxon>Pyruvatibacter</taxon>
    </lineage>
</organism>
<name>A0A845QEB4_9HYPH</name>
<comment type="similarity">
    <text evidence="2">Belongs to the serine/threonine dehydratase family.</text>
</comment>
<evidence type="ECO:0000313" key="7">
    <source>
        <dbReference type="EMBL" id="NBG96540.1"/>
    </source>
</evidence>
<evidence type="ECO:0000256" key="5">
    <source>
        <dbReference type="SAM" id="MobiDB-lite"/>
    </source>
</evidence>
<dbReference type="AlphaFoldDB" id="A0A845QEB4"/>
<dbReference type="Proteomes" id="UP000470384">
    <property type="component" value="Unassembled WGS sequence"/>
</dbReference>
<dbReference type="GO" id="GO:0006567">
    <property type="term" value="P:L-threonine catabolic process"/>
    <property type="evidence" value="ECO:0007669"/>
    <property type="project" value="TreeGrafter"/>
</dbReference>
<dbReference type="InterPro" id="IPR001926">
    <property type="entry name" value="TrpB-like_PALP"/>
</dbReference>
<dbReference type="InterPro" id="IPR036052">
    <property type="entry name" value="TrpB-like_PALP_sf"/>
</dbReference>
<feature type="domain" description="Tryptophan synthase beta chain-like PALP" evidence="6">
    <location>
        <begin position="44"/>
        <end position="333"/>
    </location>
</feature>
<comment type="caution">
    <text evidence="7">The sequence shown here is derived from an EMBL/GenBank/DDBJ whole genome shotgun (WGS) entry which is preliminary data.</text>
</comment>
<keyword evidence="3" id="KW-0663">Pyridoxal phosphate</keyword>
<dbReference type="EMBL" id="WXYQ01000009">
    <property type="protein sequence ID" value="NBG96540.1"/>
    <property type="molecule type" value="Genomic_DNA"/>
</dbReference>
<dbReference type="Pfam" id="PF00291">
    <property type="entry name" value="PALP"/>
    <property type="match status" value="1"/>
</dbReference>
<evidence type="ECO:0000259" key="6">
    <source>
        <dbReference type="Pfam" id="PF00291"/>
    </source>
</evidence>
<dbReference type="Gene3D" id="3.40.50.1100">
    <property type="match status" value="2"/>
</dbReference>
<protein>
    <submittedName>
        <fullName evidence="7">Pyridoxal-phosphate dependent enzyme</fullName>
    </submittedName>
</protein>
<dbReference type="SUPFAM" id="SSF53686">
    <property type="entry name" value="Tryptophan synthase beta subunit-like PLP-dependent enzymes"/>
    <property type="match status" value="1"/>
</dbReference>
<dbReference type="GO" id="GO:0003941">
    <property type="term" value="F:L-serine ammonia-lyase activity"/>
    <property type="evidence" value="ECO:0007669"/>
    <property type="project" value="TreeGrafter"/>
</dbReference>
<dbReference type="OrthoDB" id="9811476at2"/>
<dbReference type="InterPro" id="IPR050147">
    <property type="entry name" value="Ser/Thr_Dehydratase"/>
</dbReference>
<feature type="region of interest" description="Disordered" evidence="5">
    <location>
        <begin position="1"/>
        <end position="22"/>
    </location>
</feature>
<accession>A0A845QEB4</accession>
<comment type="cofactor">
    <cofactor evidence="1">
        <name>pyridoxal 5'-phosphate</name>
        <dbReference type="ChEBI" id="CHEBI:597326"/>
    </cofactor>
</comment>
<evidence type="ECO:0000256" key="3">
    <source>
        <dbReference type="ARBA" id="ARBA00022898"/>
    </source>
</evidence>
<dbReference type="FunFam" id="3.40.50.1100:FF:000005">
    <property type="entry name" value="Threonine dehydratase catabolic"/>
    <property type="match status" value="1"/>
</dbReference>
<evidence type="ECO:0000256" key="2">
    <source>
        <dbReference type="ARBA" id="ARBA00010869"/>
    </source>
</evidence>
<keyword evidence="8" id="KW-1185">Reference proteome</keyword>
<dbReference type="PANTHER" id="PTHR48078:SF6">
    <property type="entry name" value="L-THREONINE DEHYDRATASE CATABOLIC TDCB"/>
    <property type="match status" value="1"/>
</dbReference>